<dbReference type="Proteomes" id="UP001146793">
    <property type="component" value="Unassembled WGS sequence"/>
</dbReference>
<evidence type="ECO:0000259" key="5">
    <source>
        <dbReference type="PROSITE" id="PS50102"/>
    </source>
</evidence>
<dbReference type="GO" id="GO:0003723">
    <property type="term" value="F:RNA binding"/>
    <property type="evidence" value="ECO:0007669"/>
    <property type="project" value="UniProtKB-UniRule"/>
</dbReference>
<comment type="caution">
    <text evidence="6">The sequence shown here is derived from an EMBL/GenBank/DDBJ whole genome shotgun (WGS) entry which is preliminary data.</text>
</comment>
<dbReference type="InterPro" id="IPR012677">
    <property type="entry name" value="Nucleotide-bd_a/b_plait_sf"/>
</dbReference>
<evidence type="ECO:0000313" key="7">
    <source>
        <dbReference type="Proteomes" id="UP001146793"/>
    </source>
</evidence>
<dbReference type="PANTHER" id="PTHR13191:SF0">
    <property type="entry name" value="RIBOSOMAL RNA-PROCESSING PROTEIN 7 HOMOLOG A-RELATED"/>
    <property type="match status" value="1"/>
</dbReference>
<evidence type="ECO:0000256" key="4">
    <source>
        <dbReference type="SAM" id="MobiDB-lite"/>
    </source>
</evidence>
<dbReference type="SUPFAM" id="SSF54928">
    <property type="entry name" value="RNA-binding domain, RBD"/>
    <property type="match status" value="1"/>
</dbReference>
<feature type="domain" description="RRM" evidence="5">
    <location>
        <begin position="36"/>
        <end position="119"/>
    </location>
</feature>
<dbReference type="SMART" id="SM00360">
    <property type="entry name" value="RRM"/>
    <property type="match status" value="1"/>
</dbReference>
<dbReference type="EMBL" id="JANTQA010000023">
    <property type="protein sequence ID" value="KAJ3443935.1"/>
    <property type="molecule type" value="Genomic_DNA"/>
</dbReference>
<keyword evidence="2" id="KW-0694">RNA-binding</keyword>
<dbReference type="GO" id="GO:0006364">
    <property type="term" value="P:rRNA processing"/>
    <property type="evidence" value="ECO:0007669"/>
    <property type="project" value="TreeGrafter"/>
</dbReference>
<protein>
    <submittedName>
        <fullName evidence="6">RIBOSOMAL RNA-PROCESSING PROTEIN 7</fullName>
    </submittedName>
</protein>
<dbReference type="InterPro" id="IPR040447">
    <property type="entry name" value="RRM_Rrp7"/>
</dbReference>
<dbReference type="AlphaFoldDB" id="A0AAV7ZVD1"/>
<dbReference type="InterPro" id="IPR035979">
    <property type="entry name" value="RBD_domain_sf"/>
</dbReference>
<feature type="region of interest" description="Disordered" evidence="4">
    <location>
        <begin position="70"/>
        <end position="90"/>
    </location>
</feature>
<evidence type="ECO:0000256" key="3">
    <source>
        <dbReference type="SAM" id="Coils"/>
    </source>
</evidence>
<evidence type="ECO:0000313" key="6">
    <source>
        <dbReference type="EMBL" id="KAJ3443935.1"/>
    </source>
</evidence>
<evidence type="ECO:0000256" key="1">
    <source>
        <dbReference type="ARBA" id="ARBA00006110"/>
    </source>
</evidence>
<feature type="coiled-coil region" evidence="3">
    <location>
        <begin position="282"/>
        <end position="309"/>
    </location>
</feature>
<dbReference type="InterPro" id="IPR000504">
    <property type="entry name" value="RRM_dom"/>
</dbReference>
<dbReference type="Pfam" id="PF17799">
    <property type="entry name" value="RRM_Rrp7"/>
    <property type="match status" value="1"/>
</dbReference>
<dbReference type="Gene3D" id="3.30.70.330">
    <property type="match status" value="1"/>
</dbReference>
<feature type="compositionally biased region" description="Basic residues" evidence="4">
    <location>
        <begin position="164"/>
        <end position="176"/>
    </location>
</feature>
<organism evidence="6 7">
    <name type="scientific">Anaeramoeba flamelloides</name>
    <dbReference type="NCBI Taxonomy" id="1746091"/>
    <lineage>
        <taxon>Eukaryota</taxon>
        <taxon>Metamonada</taxon>
        <taxon>Anaeramoebidae</taxon>
        <taxon>Anaeramoeba</taxon>
    </lineage>
</organism>
<dbReference type="InterPro" id="IPR024326">
    <property type="entry name" value="RRP7_C"/>
</dbReference>
<dbReference type="GO" id="GO:0034456">
    <property type="term" value="C:UTP-C complex"/>
    <property type="evidence" value="ECO:0007669"/>
    <property type="project" value="TreeGrafter"/>
</dbReference>
<dbReference type="Gene3D" id="6.10.250.1770">
    <property type="match status" value="1"/>
</dbReference>
<dbReference type="PROSITE" id="PS50102">
    <property type="entry name" value="RRM"/>
    <property type="match status" value="1"/>
</dbReference>
<dbReference type="PANTHER" id="PTHR13191">
    <property type="entry name" value="RIBOSOMAL RNA PROCESSING PROTEIN 7-RELATED"/>
    <property type="match status" value="1"/>
</dbReference>
<comment type="similarity">
    <text evidence="1">Belongs to the RRP7 family.</text>
</comment>
<accession>A0AAV7ZVD1</accession>
<dbReference type="Pfam" id="PF12923">
    <property type="entry name" value="RRP7"/>
    <property type="match status" value="1"/>
</dbReference>
<dbReference type="GO" id="GO:0032545">
    <property type="term" value="C:CURI complex"/>
    <property type="evidence" value="ECO:0007669"/>
    <property type="project" value="TreeGrafter"/>
</dbReference>
<gene>
    <name evidence="6" type="ORF">M0812_09783</name>
</gene>
<reference evidence="6" key="1">
    <citation type="submission" date="2022-08" db="EMBL/GenBank/DDBJ databases">
        <title>Novel sulphate-reducing endosymbionts in the free-living metamonad Anaeramoeba.</title>
        <authorList>
            <person name="Jerlstrom-Hultqvist J."/>
            <person name="Cepicka I."/>
            <person name="Gallot-Lavallee L."/>
            <person name="Salas-Leiva D."/>
            <person name="Curtis B.A."/>
            <person name="Zahonova K."/>
            <person name="Pipaliya S."/>
            <person name="Dacks J."/>
            <person name="Roger A.J."/>
        </authorList>
    </citation>
    <scope>NUCLEOTIDE SEQUENCE</scope>
    <source>
        <strain evidence="6">Busselton2</strain>
    </source>
</reference>
<name>A0AAV7ZVD1_9EUKA</name>
<evidence type="ECO:0000256" key="2">
    <source>
        <dbReference type="PROSITE-ProRule" id="PRU00176"/>
    </source>
</evidence>
<dbReference type="GO" id="GO:0000028">
    <property type="term" value="P:ribosomal small subunit assembly"/>
    <property type="evidence" value="ECO:0007669"/>
    <property type="project" value="TreeGrafter"/>
</dbReference>
<keyword evidence="3" id="KW-0175">Coiled coil</keyword>
<feature type="region of interest" description="Disordered" evidence="4">
    <location>
        <begin position="147"/>
        <end position="196"/>
    </location>
</feature>
<sequence>MYGFQVFPIKLPNSPFYRCLYIKKHSLKAKNNQNNFTLFVTNLAPQMTVESLEEIFQPYGKIEKITLGNLKSNEGNGSGNKNKKRKNQLDLNEGIKLTTEFSSTLFSNKSRTSLEIAPNNGFAHIVFDDSRSIKNVLKGNRVDFTINTKSKKNNSKTSSTQNKNKNKKNPKSKSKAPKNQPTKNSKTVIGLSKWKKDKKTNKSLTSEDILIKATTFMDKYESTEKRIEKRRKRLQHKPDKDGFMLPKVKSSQWKLSDKELIKRQENKDKRKRLVNFYRFQHRQMKEQEIQQLRNKFQRDKEKITEMKKKKQFDIFKKK</sequence>
<dbReference type="InterPro" id="IPR040446">
    <property type="entry name" value="RRP7"/>
</dbReference>
<proteinExistence type="inferred from homology"/>